<protein>
    <submittedName>
        <fullName evidence="2">Uncharacterized protein</fullName>
    </submittedName>
</protein>
<organism evidence="2 3">
    <name type="scientific">Trichuris trichiura</name>
    <name type="common">Whipworm</name>
    <name type="synonym">Trichocephalus trichiurus</name>
    <dbReference type="NCBI Taxonomy" id="36087"/>
    <lineage>
        <taxon>Eukaryota</taxon>
        <taxon>Metazoa</taxon>
        <taxon>Ecdysozoa</taxon>
        <taxon>Nematoda</taxon>
        <taxon>Enoplea</taxon>
        <taxon>Dorylaimia</taxon>
        <taxon>Trichinellida</taxon>
        <taxon>Trichuridae</taxon>
        <taxon>Trichuris</taxon>
    </lineage>
</organism>
<name>A0A077Z7A9_TRITR</name>
<proteinExistence type="predicted"/>
<dbReference type="OrthoDB" id="10350611at2759"/>
<feature type="compositionally biased region" description="Basic and acidic residues" evidence="1">
    <location>
        <begin position="39"/>
        <end position="51"/>
    </location>
</feature>
<reference evidence="2" key="2">
    <citation type="submission" date="2014-03" db="EMBL/GenBank/DDBJ databases">
        <title>The whipworm genome and dual-species transcriptomics of an intimate host-pathogen interaction.</title>
        <authorList>
            <person name="Foth B.J."/>
            <person name="Tsai I.J."/>
            <person name="Reid A.J."/>
            <person name="Bancroft A.J."/>
            <person name="Nichol S."/>
            <person name="Tracey A."/>
            <person name="Holroyd N."/>
            <person name="Cotton J.A."/>
            <person name="Stanley E.J."/>
            <person name="Zarowiecki M."/>
            <person name="Liu J.Z."/>
            <person name="Huckvale T."/>
            <person name="Cooper P.J."/>
            <person name="Grencis R.K."/>
            <person name="Berriman M."/>
        </authorList>
    </citation>
    <scope>NUCLEOTIDE SEQUENCE [LARGE SCALE GENOMIC DNA]</scope>
</reference>
<keyword evidence="3" id="KW-1185">Reference proteome</keyword>
<sequence>MKGRFTPCSESSPDPEGRKFRARRPTGFTGSNPTVEVPFIHERSPIENEPIHRRHNVYKYPEKSPDEEPSEVTAAKGDKEETSPGSNPFLA</sequence>
<evidence type="ECO:0000256" key="1">
    <source>
        <dbReference type="SAM" id="MobiDB-lite"/>
    </source>
</evidence>
<dbReference type="Proteomes" id="UP000030665">
    <property type="component" value="Unassembled WGS sequence"/>
</dbReference>
<evidence type="ECO:0000313" key="2">
    <source>
        <dbReference type="EMBL" id="CDW54560.1"/>
    </source>
</evidence>
<gene>
    <name evidence="2" type="ORF">TTRE_0000283001</name>
</gene>
<dbReference type="AlphaFoldDB" id="A0A077Z7A9"/>
<accession>A0A077Z7A9</accession>
<reference evidence="2" key="1">
    <citation type="submission" date="2014-01" db="EMBL/GenBank/DDBJ databases">
        <authorList>
            <person name="Aslett M."/>
        </authorList>
    </citation>
    <scope>NUCLEOTIDE SEQUENCE</scope>
</reference>
<feature type="region of interest" description="Disordered" evidence="1">
    <location>
        <begin position="1"/>
        <end position="91"/>
    </location>
</feature>
<evidence type="ECO:0000313" key="3">
    <source>
        <dbReference type="Proteomes" id="UP000030665"/>
    </source>
</evidence>
<dbReference type="EMBL" id="HG805905">
    <property type="protein sequence ID" value="CDW54560.1"/>
    <property type="molecule type" value="Genomic_DNA"/>
</dbReference>